<comment type="caution">
    <text evidence="1">The sequence shown here is derived from an EMBL/GenBank/DDBJ whole genome shotgun (WGS) entry which is preliminary data.</text>
</comment>
<proteinExistence type="predicted"/>
<organism evidence="1 2">
    <name type="scientific">Paenibacillus prosopidis</name>
    <dbReference type="NCBI Taxonomy" id="630520"/>
    <lineage>
        <taxon>Bacteria</taxon>
        <taxon>Bacillati</taxon>
        <taxon>Bacillota</taxon>
        <taxon>Bacilli</taxon>
        <taxon>Bacillales</taxon>
        <taxon>Paenibacillaceae</taxon>
        <taxon>Paenibacillus</taxon>
    </lineage>
</organism>
<dbReference type="Proteomes" id="UP000252415">
    <property type="component" value="Unassembled WGS sequence"/>
</dbReference>
<dbReference type="EMBL" id="QPJD01000005">
    <property type="protein sequence ID" value="RCW49054.1"/>
    <property type="molecule type" value="Genomic_DNA"/>
</dbReference>
<evidence type="ECO:0000313" key="1">
    <source>
        <dbReference type="EMBL" id="RCW49054.1"/>
    </source>
</evidence>
<evidence type="ECO:0000313" key="2">
    <source>
        <dbReference type="Proteomes" id="UP000252415"/>
    </source>
</evidence>
<protein>
    <submittedName>
        <fullName evidence="1">Uncharacterized protein</fullName>
    </submittedName>
</protein>
<name>A0A368W307_9BACL</name>
<accession>A0A368W307</accession>
<keyword evidence="2" id="KW-1185">Reference proteome</keyword>
<reference evidence="1 2" key="1">
    <citation type="submission" date="2018-07" db="EMBL/GenBank/DDBJ databases">
        <title>Genomic Encyclopedia of Type Strains, Phase III (KMG-III): the genomes of soil and plant-associated and newly described type strains.</title>
        <authorList>
            <person name="Whitman W."/>
        </authorList>
    </citation>
    <scope>NUCLEOTIDE SEQUENCE [LARGE SCALE GENOMIC DNA]</scope>
    <source>
        <strain evidence="1 2">CECT 7506</strain>
    </source>
</reference>
<sequence length="36" mass="4134">MANLFVVQEAALSGSLFWSRIFMFKGKRQEQVLFPG</sequence>
<dbReference type="AlphaFoldDB" id="A0A368W307"/>
<gene>
    <name evidence="1" type="ORF">DFP97_105239</name>
</gene>